<evidence type="ECO:0000313" key="3">
    <source>
        <dbReference type="Proteomes" id="UP000596902"/>
    </source>
</evidence>
<dbReference type="RefSeq" id="XP_038782925.1">
    <property type="nucleotide sequence ID" value="XM_038934650.1"/>
</dbReference>
<keyword evidence="3" id="KW-1185">Reference proteome</keyword>
<dbReference type="Proteomes" id="UP000596902">
    <property type="component" value="Unassembled WGS sequence"/>
</dbReference>
<dbReference type="PANTHER" id="PTHR47784">
    <property type="entry name" value="STEROL UPTAKE CONTROL PROTEIN 2"/>
    <property type="match status" value="1"/>
</dbReference>
<evidence type="ECO:0000256" key="1">
    <source>
        <dbReference type="SAM" id="MobiDB-lite"/>
    </source>
</evidence>
<comment type="caution">
    <text evidence="2">The sequence shown here is derived from an EMBL/GenBank/DDBJ whole genome shotgun (WGS) entry which is preliminary data.</text>
</comment>
<evidence type="ECO:0000313" key="2">
    <source>
        <dbReference type="EMBL" id="KAF7672572.1"/>
    </source>
</evidence>
<dbReference type="InterPro" id="IPR053157">
    <property type="entry name" value="Sterol_Uptake_Regulator"/>
</dbReference>
<accession>A0A8H7AXU3</accession>
<protein>
    <submittedName>
        <fullName evidence="2">Uncharacterized protein</fullName>
    </submittedName>
</protein>
<dbReference type="GO" id="GO:0001228">
    <property type="term" value="F:DNA-binding transcription activator activity, RNA polymerase II-specific"/>
    <property type="evidence" value="ECO:0007669"/>
    <property type="project" value="TreeGrafter"/>
</dbReference>
<sequence length="332" mass="36518">MTGSDSTASHRANTAQDAGIVLGRGSGPRNTFTTAHLTYLHHAERCLGDIISLRGDVTLLLTIAIDTASTAPYVLDQVLALAAAHLATTDPSRHQLARSQAIELQTRALEEFNEAMENMSEDSYIPKFLFATLLGIHVLGETLPNQQNGLPQFLEAFVGYARLHRGVRAVVTAMSWKAVLASDLQPLVYVHRLSNHVKEQTPGTDTLALSKFLGSSGEDGCVVNACQEALKQLQWVFDMCNQDPSRADVGVHATMAWPLLVPQEYLNLLLQMQPEALMVMVFYAAVLYRHRHFWAFGSAGSVLIDMLSANLDSRWHDSPAWPNHVLFEAGLF</sequence>
<dbReference type="Pfam" id="PF11951">
    <property type="entry name" value="Fungal_trans_2"/>
    <property type="match status" value="1"/>
</dbReference>
<feature type="compositionally biased region" description="Polar residues" evidence="1">
    <location>
        <begin position="1"/>
        <end position="16"/>
    </location>
</feature>
<name>A0A8H7AXU3_9PLEO</name>
<reference evidence="2" key="2">
    <citation type="submission" date="2020-08" db="EMBL/GenBank/DDBJ databases">
        <title>Draft Genome Sequence of Cumin Blight Pathogen Alternaria burnsii.</title>
        <authorList>
            <person name="Feng Z."/>
        </authorList>
    </citation>
    <scope>NUCLEOTIDE SEQUENCE</scope>
    <source>
        <strain evidence="2">CBS107.38</strain>
    </source>
</reference>
<dbReference type="InterPro" id="IPR021858">
    <property type="entry name" value="Fun_TF"/>
</dbReference>
<dbReference type="AlphaFoldDB" id="A0A8H7AXU3"/>
<feature type="region of interest" description="Disordered" evidence="1">
    <location>
        <begin position="1"/>
        <end position="23"/>
    </location>
</feature>
<dbReference type="OrthoDB" id="4937900at2759"/>
<dbReference type="EMBL" id="JAAABM010000016">
    <property type="protein sequence ID" value="KAF7672572.1"/>
    <property type="molecule type" value="Genomic_DNA"/>
</dbReference>
<dbReference type="PANTHER" id="PTHR47784:SF4">
    <property type="entry name" value="ZN(II)2CYS6 TRANSCRIPTION FACTOR (EUROFUNG)"/>
    <property type="match status" value="1"/>
</dbReference>
<gene>
    <name evidence="2" type="ORF">GT037_009603</name>
</gene>
<dbReference type="GeneID" id="62207828"/>
<reference evidence="2" key="1">
    <citation type="submission" date="2020-01" db="EMBL/GenBank/DDBJ databases">
        <authorList>
            <person name="Feng Z.H.Z."/>
        </authorList>
    </citation>
    <scope>NUCLEOTIDE SEQUENCE</scope>
    <source>
        <strain evidence="2">CBS107.38</strain>
    </source>
</reference>
<organism evidence="2 3">
    <name type="scientific">Alternaria burnsii</name>
    <dbReference type="NCBI Taxonomy" id="1187904"/>
    <lineage>
        <taxon>Eukaryota</taxon>
        <taxon>Fungi</taxon>
        <taxon>Dikarya</taxon>
        <taxon>Ascomycota</taxon>
        <taxon>Pezizomycotina</taxon>
        <taxon>Dothideomycetes</taxon>
        <taxon>Pleosporomycetidae</taxon>
        <taxon>Pleosporales</taxon>
        <taxon>Pleosporineae</taxon>
        <taxon>Pleosporaceae</taxon>
        <taxon>Alternaria</taxon>
        <taxon>Alternaria sect. Alternaria</taxon>
    </lineage>
</organism>
<proteinExistence type="predicted"/>